<dbReference type="InterPro" id="IPR039421">
    <property type="entry name" value="Type_1_exporter"/>
</dbReference>
<keyword evidence="2 6" id="KW-0812">Transmembrane</keyword>
<evidence type="ECO:0000256" key="6">
    <source>
        <dbReference type="SAM" id="Phobius"/>
    </source>
</evidence>
<dbReference type="SUPFAM" id="SSF52540">
    <property type="entry name" value="P-loop containing nucleoside triphosphate hydrolases"/>
    <property type="match status" value="1"/>
</dbReference>
<dbReference type="GO" id="GO:0015421">
    <property type="term" value="F:ABC-type oligopeptide transporter activity"/>
    <property type="evidence" value="ECO:0007669"/>
    <property type="project" value="TreeGrafter"/>
</dbReference>
<dbReference type="Pfam" id="PF00005">
    <property type="entry name" value="ABC_tran"/>
    <property type="match status" value="1"/>
</dbReference>
<dbReference type="HOGENOM" id="CLU_000604_84_3_11"/>
<dbReference type="GO" id="GO:0005886">
    <property type="term" value="C:plasma membrane"/>
    <property type="evidence" value="ECO:0007669"/>
    <property type="project" value="UniProtKB-SubCell"/>
</dbReference>
<protein>
    <submittedName>
        <fullName evidence="9">ABC superfamily ATP binding cassette transporter transmembrane protein</fullName>
    </submittedName>
</protein>
<evidence type="ECO:0000256" key="2">
    <source>
        <dbReference type="ARBA" id="ARBA00022692"/>
    </source>
</evidence>
<dbReference type="GO" id="GO:0005524">
    <property type="term" value="F:ATP binding"/>
    <property type="evidence" value="ECO:0007669"/>
    <property type="project" value="InterPro"/>
</dbReference>
<dbReference type="eggNOG" id="COG1132">
    <property type="taxonomic scope" value="Bacteria"/>
</dbReference>
<comment type="caution">
    <text evidence="9">The sequence shown here is derived from an EMBL/GenBank/DDBJ whole genome shotgun (WGS) entry which is preliminary data.</text>
</comment>
<dbReference type="PROSITE" id="PS00211">
    <property type="entry name" value="ABC_TRANSPORTER_1"/>
    <property type="match status" value="1"/>
</dbReference>
<reference evidence="9 10" key="1">
    <citation type="submission" date="2013-03" db="EMBL/GenBank/DDBJ databases">
        <title>Reference genome for the Human Microbiome Project.</title>
        <authorList>
            <person name="Aqrawi P."/>
            <person name="Ayvaz T."/>
            <person name="Bess C."/>
            <person name="Blankenburg K."/>
            <person name="Coyle M."/>
            <person name="Deng J."/>
            <person name="Forbes L."/>
            <person name="Fowler G."/>
            <person name="Francisco L."/>
            <person name="Fu Q."/>
            <person name="Gibbs R."/>
            <person name="Gross S."/>
            <person name="Gubbala S."/>
            <person name="Hale W."/>
            <person name="Hemphill L."/>
            <person name="Highlander S."/>
            <person name="Hirani K."/>
            <person name="Jackson L."/>
            <person name="Jakkamsetti A."/>
            <person name="Javaid M."/>
            <person name="Jayaseelan J.C."/>
            <person name="Jiang H."/>
            <person name="Joshi V."/>
            <person name="Korchina V."/>
            <person name="Kovar C."/>
            <person name="Lara F."/>
            <person name="Lee S."/>
            <person name="Liu Y."/>
            <person name="Mata R."/>
            <person name="Mathew T."/>
            <person name="Munidasa M."/>
            <person name="Muzny D."/>
            <person name="Nazareth L."/>
            <person name="Ngo R."/>
            <person name="Nguyen L."/>
            <person name="Nguyen N."/>
            <person name="Okwuonu G."/>
            <person name="Ongeri F."/>
            <person name="Palculict T."/>
            <person name="Patil S."/>
            <person name="Petrosino J."/>
            <person name="Pham C."/>
            <person name="Pham P."/>
            <person name="Pu L.-L."/>
            <person name="Qin X."/>
            <person name="Qu J."/>
            <person name="Reid J."/>
            <person name="Ross M."/>
            <person name="Ruth R."/>
            <person name="Saada N."/>
            <person name="San Lucas F."/>
            <person name="Santibanez J."/>
            <person name="Shang Y."/>
            <person name="Simmons D."/>
            <person name="Song X.-Z."/>
            <person name="Tang L.-Y."/>
            <person name="Thornton R."/>
            <person name="Warren J."/>
            <person name="Weissenberger G."/>
            <person name="Wilczek-Boney K."/>
            <person name="Worley K."/>
            <person name="Youmans B."/>
            <person name="Zhang J."/>
            <person name="Zhang L."/>
            <person name="Zhao Z."/>
            <person name="Zhou C."/>
            <person name="Zhu D."/>
            <person name="Zhu Y."/>
        </authorList>
    </citation>
    <scope>NUCLEOTIDE SEQUENCE [LARGE SCALE GENOMIC DNA]</scope>
    <source>
        <strain evidence="9 10">F0333</strain>
    </source>
</reference>
<dbReference type="STRING" id="888050.HMPREF9004_1945"/>
<dbReference type="PROSITE" id="PS50929">
    <property type="entry name" value="ABC_TM1F"/>
    <property type="match status" value="1"/>
</dbReference>
<dbReference type="EMBL" id="AQHZ01000029">
    <property type="protein sequence ID" value="ENO17403.1"/>
    <property type="molecule type" value="Genomic_DNA"/>
</dbReference>
<dbReference type="InterPro" id="IPR011527">
    <property type="entry name" value="ABC1_TM_dom"/>
</dbReference>
<evidence type="ECO:0000313" key="9">
    <source>
        <dbReference type="EMBL" id="ENO17403.1"/>
    </source>
</evidence>
<evidence type="ECO:0000256" key="1">
    <source>
        <dbReference type="ARBA" id="ARBA00004651"/>
    </source>
</evidence>
<keyword evidence="4 6" id="KW-0472">Membrane</keyword>
<feature type="transmembrane region" description="Helical" evidence="6">
    <location>
        <begin position="149"/>
        <end position="168"/>
    </location>
</feature>
<dbReference type="InterPro" id="IPR027417">
    <property type="entry name" value="P-loop_NTPase"/>
</dbReference>
<sequence>MLLARRRGALVLATLTSGLGALASALISWAMGHTLDAALAFGLSLQLAEWTGLFLLIILLVAIGDSLAQLTEISAWMGSAVGAPRTLSERTSDRARSFKRASSAGDILTAVNADAHALGRATALIPELLASAAAVVLVAVLMLRVSVSLGLIVIIGMPLLFALLLLIAKPLEQRQSAFRAEQGELTSISTDAVQGLRILRGIGGETTYTRAYRAQSARVRAAGIRVAPTVSLLAAIRSAAPMLFSVLVVAQGAVLVSEARMSVGQLLAFYGYTVYLRHPVWLLGESVEHMTRAWVGAKRAADLLGIEPMVRDTPVKGGDTPPTGENAPPTRGDVPPTDEDEPSPQWAHAQLIDPVSEVCITPAAISVILAPAPDMALRVCRRLARIDDSEDNGLLVAPKGTIALAELPIDEVRESILLAEEIPQIFAGTLRDALLGSRAPEERVPGTTEAIYRNVLENAELGDELKQSSENKDAEEHDPRLFSALEAAAAADVIDSLDAGLDGRLSELGRNLSGGQRQRLALARAYAQDAPILLLVEPTSALDSHTEAIIAERLPLERAGRTTVLVTESPILARAAERIIVLDAEGHVIGETTPDAIDSAPSDAPETTCAARKILARRGEDA</sequence>
<dbReference type="AlphaFoldDB" id="N6X8A7"/>
<dbReference type="Gene3D" id="3.40.50.300">
    <property type="entry name" value="P-loop containing nucleotide triphosphate hydrolases"/>
    <property type="match status" value="1"/>
</dbReference>
<dbReference type="InterPro" id="IPR003439">
    <property type="entry name" value="ABC_transporter-like_ATP-bd"/>
</dbReference>
<feature type="domain" description="ABC transmembrane type-1" evidence="8">
    <location>
        <begin position="11"/>
        <end position="292"/>
    </location>
</feature>
<dbReference type="GO" id="GO:0016887">
    <property type="term" value="F:ATP hydrolysis activity"/>
    <property type="evidence" value="ECO:0007669"/>
    <property type="project" value="InterPro"/>
</dbReference>
<dbReference type="PATRIC" id="fig|888050.3.peg.1863"/>
<dbReference type="Gene3D" id="1.20.1560.10">
    <property type="entry name" value="ABC transporter type 1, transmembrane domain"/>
    <property type="match status" value="1"/>
</dbReference>
<dbReference type="PANTHER" id="PTHR43394">
    <property type="entry name" value="ATP-DEPENDENT PERMEASE MDL1, MITOCHONDRIAL"/>
    <property type="match status" value="1"/>
</dbReference>
<feature type="region of interest" description="Disordered" evidence="5">
    <location>
        <begin position="311"/>
        <end position="345"/>
    </location>
</feature>
<feature type="transmembrane region" description="Helical" evidence="6">
    <location>
        <begin position="124"/>
        <end position="143"/>
    </location>
</feature>
<dbReference type="PANTHER" id="PTHR43394:SF1">
    <property type="entry name" value="ATP-BINDING CASSETTE SUB-FAMILY B MEMBER 10, MITOCHONDRIAL"/>
    <property type="match status" value="1"/>
</dbReference>
<evidence type="ECO:0000256" key="3">
    <source>
        <dbReference type="ARBA" id="ARBA00022989"/>
    </source>
</evidence>
<name>N6X8A7_9ACTO</name>
<dbReference type="Proteomes" id="UP000013015">
    <property type="component" value="Unassembled WGS sequence"/>
</dbReference>
<dbReference type="PROSITE" id="PS50893">
    <property type="entry name" value="ABC_TRANSPORTER_2"/>
    <property type="match status" value="1"/>
</dbReference>
<accession>N6X8A7</accession>
<feature type="transmembrane region" description="Helical" evidence="6">
    <location>
        <begin position="47"/>
        <end position="68"/>
    </location>
</feature>
<dbReference type="SUPFAM" id="SSF90123">
    <property type="entry name" value="ABC transporter transmembrane region"/>
    <property type="match status" value="1"/>
</dbReference>
<evidence type="ECO:0000259" key="7">
    <source>
        <dbReference type="PROSITE" id="PS50893"/>
    </source>
</evidence>
<evidence type="ECO:0000313" key="10">
    <source>
        <dbReference type="Proteomes" id="UP000013015"/>
    </source>
</evidence>
<evidence type="ECO:0000259" key="8">
    <source>
        <dbReference type="PROSITE" id="PS50929"/>
    </source>
</evidence>
<evidence type="ECO:0000256" key="5">
    <source>
        <dbReference type="SAM" id="MobiDB-lite"/>
    </source>
</evidence>
<organism evidence="9 10">
    <name type="scientific">Schaalia cardiffensis F0333</name>
    <dbReference type="NCBI Taxonomy" id="888050"/>
    <lineage>
        <taxon>Bacteria</taxon>
        <taxon>Bacillati</taxon>
        <taxon>Actinomycetota</taxon>
        <taxon>Actinomycetes</taxon>
        <taxon>Actinomycetales</taxon>
        <taxon>Actinomycetaceae</taxon>
        <taxon>Schaalia</taxon>
    </lineage>
</organism>
<evidence type="ECO:0000256" key="4">
    <source>
        <dbReference type="ARBA" id="ARBA00023136"/>
    </source>
</evidence>
<dbReference type="Pfam" id="PF00664">
    <property type="entry name" value="ABC_membrane"/>
    <property type="match status" value="1"/>
</dbReference>
<dbReference type="InterPro" id="IPR017871">
    <property type="entry name" value="ABC_transporter-like_CS"/>
</dbReference>
<gene>
    <name evidence="9" type="ORF">HMPREF9004_1945</name>
</gene>
<proteinExistence type="predicted"/>
<keyword evidence="10" id="KW-1185">Reference proteome</keyword>
<dbReference type="InterPro" id="IPR036640">
    <property type="entry name" value="ABC1_TM_sf"/>
</dbReference>
<feature type="domain" description="ABC transporter" evidence="7">
    <location>
        <begin position="360"/>
        <end position="610"/>
    </location>
</feature>
<keyword evidence="3 6" id="KW-1133">Transmembrane helix</keyword>
<comment type="subcellular location">
    <subcellularLocation>
        <location evidence="1">Cell membrane</location>
        <topology evidence="1">Multi-pass membrane protein</topology>
    </subcellularLocation>
</comment>